<proteinExistence type="predicted"/>
<feature type="compositionally biased region" description="Basic residues" evidence="1">
    <location>
        <begin position="480"/>
        <end position="491"/>
    </location>
</feature>
<dbReference type="EMBL" id="JAAALK010000287">
    <property type="protein sequence ID" value="KAG8058250.1"/>
    <property type="molecule type" value="Genomic_DNA"/>
</dbReference>
<evidence type="ECO:0000313" key="3">
    <source>
        <dbReference type="Proteomes" id="UP000729402"/>
    </source>
</evidence>
<gene>
    <name evidence="2" type="ORF">GUJ93_ZPchr0002g24382</name>
</gene>
<accession>A0A8J5RFA0</accession>
<keyword evidence="3" id="KW-1185">Reference proteome</keyword>
<reference evidence="2" key="2">
    <citation type="submission" date="2021-02" db="EMBL/GenBank/DDBJ databases">
        <authorList>
            <person name="Kimball J.A."/>
            <person name="Haas M.W."/>
            <person name="Macchietto M."/>
            <person name="Kono T."/>
            <person name="Duquette J."/>
            <person name="Shao M."/>
        </authorList>
    </citation>
    <scope>NUCLEOTIDE SEQUENCE</scope>
    <source>
        <tissue evidence="2">Fresh leaf tissue</tissue>
    </source>
</reference>
<reference evidence="2" key="1">
    <citation type="journal article" date="2021" name="bioRxiv">
        <title>Whole Genome Assembly and Annotation of Northern Wild Rice, Zizania palustris L., Supports a Whole Genome Duplication in the Zizania Genus.</title>
        <authorList>
            <person name="Haas M."/>
            <person name="Kono T."/>
            <person name="Macchietto M."/>
            <person name="Millas R."/>
            <person name="McGilp L."/>
            <person name="Shao M."/>
            <person name="Duquette J."/>
            <person name="Hirsch C.N."/>
            <person name="Kimball J."/>
        </authorList>
    </citation>
    <scope>NUCLEOTIDE SEQUENCE</scope>
    <source>
        <tissue evidence="2">Fresh leaf tissue</tissue>
    </source>
</reference>
<feature type="region of interest" description="Disordered" evidence="1">
    <location>
        <begin position="1"/>
        <end position="76"/>
    </location>
</feature>
<evidence type="ECO:0000313" key="2">
    <source>
        <dbReference type="EMBL" id="KAG8058250.1"/>
    </source>
</evidence>
<evidence type="ECO:0000256" key="1">
    <source>
        <dbReference type="SAM" id="MobiDB-lite"/>
    </source>
</evidence>
<protein>
    <submittedName>
        <fullName evidence="2">Uncharacterized protein</fullName>
    </submittedName>
</protein>
<dbReference type="PANTHER" id="PTHR33416">
    <property type="entry name" value="NUCLEAR PORE COMPLEX PROTEIN NUP1"/>
    <property type="match status" value="1"/>
</dbReference>
<organism evidence="2 3">
    <name type="scientific">Zizania palustris</name>
    <name type="common">Northern wild rice</name>
    <dbReference type="NCBI Taxonomy" id="103762"/>
    <lineage>
        <taxon>Eukaryota</taxon>
        <taxon>Viridiplantae</taxon>
        <taxon>Streptophyta</taxon>
        <taxon>Embryophyta</taxon>
        <taxon>Tracheophyta</taxon>
        <taxon>Spermatophyta</taxon>
        <taxon>Magnoliopsida</taxon>
        <taxon>Liliopsida</taxon>
        <taxon>Poales</taxon>
        <taxon>Poaceae</taxon>
        <taxon>BOP clade</taxon>
        <taxon>Oryzoideae</taxon>
        <taxon>Oryzeae</taxon>
        <taxon>Zizaniinae</taxon>
        <taxon>Zizania</taxon>
    </lineage>
</organism>
<dbReference type="AlphaFoldDB" id="A0A8J5RFA0"/>
<feature type="compositionally biased region" description="Polar residues" evidence="1">
    <location>
        <begin position="409"/>
        <end position="452"/>
    </location>
</feature>
<feature type="compositionally biased region" description="Low complexity" evidence="1">
    <location>
        <begin position="38"/>
        <end position="59"/>
    </location>
</feature>
<comment type="caution">
    <text evidence="2">The sequence shown here is derived from an EMBL/GenBank/DDBJ whole genome shotgun (WGS) entry which is preliminary data.</text>
</comment>
<dbReference type="GO" id="GO:0005635">
    <property type="term" value="C:nuclear envelope"/>
    <property type="evidence" value="ECO:0007669"/>
    <property type="project" value="TreeGrafter"/>
</dbReference>
<dbReference type="OrthoDB" id="666185at2759"/>
<sequence>MASAAAGDLPPTPAERPGGWLSGLVSGAGRLLAAVLGPDSPDSGTGTGSASSTPESSQSPSPPCDPRGSRDHCNTGHFARDSYQFNQSGNEIVLKDCGEGSLALVSEIEPKHAIMQLLLQETYSRSECDKLIKIIQERVVDSDPGVVEPSIVLPIAWQASQQQDPVEYSSFIPNTCSATSNVPGCSQQFDRNIAEEKRWLDMKRLSPVEGPCVLNTDWSQYDLKRSHSNTGDTVDESHCRSIRPKLDGLNISNKQDNMINSRSDIASFDEATTKDLYAFRDIPEDTEKLFKDTPLLGTDNLTFSDIVSYDDTANDIAALHGKLPAATAQSSCQSDWDNRGTTMFYPYSNQDLVNTFPIKVKTLDDIVHLEPDIMDLARKNHDTHTICNDTCSVSKLMFQEDIESIPSSSRDLQLENSSRNFTDRASLQWSTPTKRRSTANVYRRQSNNNTIRPKSEPLHQGKPMAMGHEPDLGLIQAKKPVGRPKKSRRLWKATTQMENARRV</sequence>
<feature type="compositionally biased region" description="Polar residues" evidence="1">
    <location>
        <begin position="493"/>
        <end position="503"/>
    </location>
</feature>
<dbReference type="PANTHER" id="PTHR33416:SF14">
    <property type="entry name" value="OS06G0658500 PROTEIN"/>
    <property type="match status" value="1"/>
</dbReference>
<name>A0A8J5RFA0_ZIZPA</name>
<dbReference type="Proteomes" id="UP000729402">
    <property type="component" value="Unassembled WGS sequence"/>
</dbReference>
<dbReference type="GO" id="GO:0071763">
    <property type="term" value="P:nuclear membrane organization"/>
    <property type="evidence" value="ECO:0007669"/>
    <property type="project" value="TreeGrafter"/>
</dbReference>
<feature type="region of interest" description="Disordered" evidence="1">
    <location>
        <begin position="409"/>
        <end position="503"/>
    </location>
</feature>
<feature type="compositionally biased region" description="Basic and acidic residues" evidence="1">
    <location>
        <begin position="67"/>
        <end position="76"/>
    </location>
</feature>